<keyword evidence="3" id="KW-1185">Reference proteome</keyword>
<evidence type="ECO:0000313" key="2">
    <source>
        <dbReference type="EMBL" id="QKQ99911.1"/>
    </source>
</evidence>
<feature type="domain" description="Brix" evidence="1">
    <location>
        <begin position="1"/>
        <end position="141"/>
    </location>
</feature>
<dbReference type="Gene3D" id="3.40.50.10480">
    <property type="entry name" value="Probable brix-domain ribosomal biogenesis protein"/>
    <property type="match status" value="1"/>
</dbReference>
<evidence type="ECO:0000313" key="3">
    <source>
        <dbReference type="Proteomes" id="UP000509301"/>
    </source>
</evidence>
<dbReference type="GO" id="GO:0006364">
    <property type="term" value="P:rRNA processing"/>
    <property type="evidence" value="ECO:0007669"/>
    <property type="project" value="InterPro"/>
</dbReference>
<accession>A0A6N0NT81</accession>
<protein>
    <recommendedName>
        <fullName evidence="1">Brix domain-containing protein</fullName>
    </recommendedName>
</protein>
<proteinExistence type="predicted"/>
<dbReference type="AlphaFoldDB" id="A0A6N0NT81"/>
<dbReference type="PROSITE" id="PS50833">
    <property type="entry name" value="BRIX"/>
    <property type="match status" value="1"/>
</dbReference>
<gene>
    <name evidence="2" type="ORF">GWK48_05555</name>
</gene>
<dbReference type="InterPro" id="IPR007109">
    <property type="entry name" value="Brix"/>
</dbReference>
<reference evidence="2 3" key="1">
    <citation type="submission" date="2020-02" db="EMBL/GenBank/DDBJ databases">
        <title>Comparative genome analysis reveals the metabolism and evolution of the thermophilic archaeal genus Metallosphaera.</title>
        <authorList>
            <person name="Jiang C."/>
        </authorList>
    </citation>
    <scope>NUCLEOTIDE SEQUENCE [LARGE SCALE GENOMIC DNA]</scope>
    <source>
        <strain evidence="2 3">Ric-A</strain>
    </source>
</reference>
<dbReference type="Proteomes" id="UP000509301">
    <property type="component" value="Chromosome"/>
</dbReference>
<sequence length="141" mass="15985">MEYVLPNSLKVNRGRRSIVEIFSIAQSIGARLLILVSVRKGNPAVIDVYGIPSNQRMYSFSIKAMRLMSDYKVPYYGVTRRRLCIESSTARCYQVNSFLVDAGARHKNICDTFAEVSETSFCEIKFKNKKGDELLMLGLES</sequence>
<name>A0A6N0NT81_9CREN</name>
<evidence type="ECO:0000259" key="1">
    <source>
        <dbReference type="PROSITE" id="PS50833"/>
    </source>
</evidence>
<dbReference type="EMBL" id="CP049074">
    <property type="protein sequence ID" value="QKQ99911.1"/>
    <property type="molecule type" value="Genomic_DNA"/>
</dbReference>
<dbReference type="KEGG" id="mten:GWK48_05555"/>
<dbReference type="GO" id="GO:0019843">
    <property type="term" value="F:rRNA binding"/>
    <property type="evidence" value="ECO:0007669"/>
    <property type="project" value="InterPro"/>
</dbReference>
<organism evidence="2 3">
    <name type="scientific">Metallosphaera tengchongensis</name>
    <dbReference type="NCBI Taxonomy" id="1532350"/>
    <lineage>
        <taxon>Archaea</taxon>
        <taxon>Thermoproteota</taxon>
        <taxon>Thermoprotei</taxon>
        <taxon>Sulfolobales</taxon>
        <taxon>Sulfolobaceae</taxon>
        <taxon>Metallosphaera</taxon>
    </lineage>
</organism>
<dbReference type="SUPFAM" id="SSF52954">
    <property type="entry name" value="Class II aaRS ABD-related"/>
    <property type="match status" value="1"/>
</dbReference>